<dbReference type="AlphaFoldDB" id="A0AAD7RWJ0"/>
<evidence type="ECO:0000256" key="1">
    <source>
        <dbReference type="SAM" id="MobiDB-lite"/>
    </source>
</evidence>
<dbReference type="Proteomes" id="UP001221898">
    <property type="component" value="Unassembled WGS sequence"/>
</dbReference>
<gene>
    <name evidence="2" type="ORF">AAFF_G00087180</name>
</gene>
<evidence type="ECO:0000313" key="2">
    <source>
        <dbReference type="EMBL" id="KAJ8391577.1"/>
    </source>
</evidence>
<proteinExistence type="predicted"/>
<name>A0AAD7RWJ0_9TELE</name>
<feature type="compositionally biased region" description="Polar residues" evidence="1">
    <location>
        <begin position="31"/>
        <end position="50"/>
    </location>
</feature>
<evidence type="ECO:0000313" key="3">
    <source>
        <dbReference type="Proteomes" id="UP001221898"/>
    </source>
</evidence>
<dbReference type="EMBL" id="JAINUG010000155">
    <property type="protein sequence ID" value="KAJ8391577.1"/>
    <property type="molecule type" value="Genomic_DNA"/>
</dbReference>
<feature type="region of interest" description="Disordered" evidence="1">
    <location>
        <begin position="1"/>
        <end position="60"/>
    </location>
</feature>
<keyword evidence="3" id="KW-1185">Reference proteome</keyword>
<sequence>MTADRRGNQSPGTGNGVRDKSAGRSQEAGRGSQSPTWPTSSNKRGPQSGQGPRGAHQIEISPFRMTAVPLPPPVGFCERELSAHCCPFCVPGTSSNLGDLACRECCWGIAVAMDENPGTALG</sequence>
<protein>
    <submittedName>
        <fullName evidence="2">Uncharacterized protein</fullName>
    </submittedName>
</protein>
<organism evidence="2 3">
    <name type="scientific">Aldrovandia affinis</name>
    <dbReference type="NCBI Taxonomy" id="143900"/>
    <lineage>
        <taxon>Eukaryota</taxon>
        <taxon>Metazoa</taxon>
        <taxon>Chordata</taxon>
        <taxon>Craniata</taxon>
        <taxon>Vertebrata</taxon>
        <taxon>Euteleostomi</taxon>
        <taxon>Actinopterygii</taxon>
        <taxon>Neopterygii</taxon>
        <taxon>Teleostei</taxon>
        <taxon>Notacanthiformes</taxon>
        <taxon>Halosauridae</taxon>
        <taxon>Aldrovandia</taxon>
    </lineage>
</organism>
<reference evidence="2" key="1">
    <citation type="journal article" date="2023" name="Science">
        <title>Genome structures resolve the early diversification of teleost fishes.</title>
        <authorList>
            <person name="Parey E."/>
            <person name="Louis A."/>
            <person name="Montfort J."/>
            <person name="Bouchez O."/>
            <person name="Roques C."/>
            <person name="Iampietro C."/>
            <person name="Lluch J."/>
            <person name="Castinel A."/>
            <person name="Donnadieu C."/>
            <person name="Desvignes T."/>
            <person name="Floi Bucao C."/>
            <person name="Jouanno E."/>
            <person name="Wen M."/>
            <person name="Mejri S."/>
            <person name="Dirks R."/>
            <person name="Jansen H."/>
            <person name="Henkel C."/>
            <person name="Chen W.J."/>
            <person name="Zahm M."/>
            <person name="Cabau C."/>
            <person name="Klopp C."/>
            <person name="Thompson A.W."/>
            <person name="Robinson-Rechavi M."/>
            <person name="Braasch I."/>
            <person name="Lecointre G."/>
            <person name="Bobe J."/>
            <person name="Postlethwait J.H."/>
            <person name="Berthelot C."/>
            <person name="Roest Crollius H."/>
            <person name="Guiguen Y."/>
        </authorList>
    </citation>
    <scope>NUCLEOTIDE SEQUENCE</scope>
    <source>
        <strain evidence="2">NC1722</strain>
    </source>
</reference>
<accession>A0AAD7RWJ0</accession>
<comment type="caution">
    <text evidence="2">The sequence shown here is derived from an EMBL/GenBank/DDBJ whole genome shotgun (WGS) entry which is preliminary data.</text>
</comment>